<dbReference type="GO" id="GO:0005737">
    <property type="term" value="C:cytoplasm"/>
    <property type="evidence" value="ECO:0007669"/>
    <property type="project" value="UniProtKB-SubCell"/>
</dbReference>
<feature type="domain" description="WW" evidence="16">
    <location>
        <begin position="184"/>
        <end position="217"/>
    </location>
</feature>
<dbReference type="FunFam" id="2.20.70.10:FF:000019">
    <property type="entry name" value="Putative transcriptional coactivator YAP1"/>
    <property type="match status" value="1"/>
</dbReference>
<dbReference type="GO" id="GO:0005634">
    <property type="term" value="C:nucleus"/>
    <property type="evidence" value="ECO:0007669"/>
    <property type="project" value="UniProtKB-SubCell"/>
</dbReference>
<dbReference type="Pfam" id="PF15238">
    <property type="entry name" value="TEADIR3"/>
    <property type="match status" value="1"/>
</dbReference>
<dbReference type="Pfam" id="PF00397">
    <property type="entry name" value="WW"/>
    <property type="match status" value="2"/>
</dbReference>
<organism evidence="17 18">
    <name type="scientific">Aldrovandia affinis</name>
    <dbReference type="NCBI Taxonomy" id="143900"/>
    <lineage>
        <taxon>Eukaryota</taxon>
        <taxon>Metazoa</taxon>
        <taxon>Chordata</taxon>
        <taxon>Craniata</taxon>
        <taxon>Vertebrata</taxon>
        <taxon>Euteleostomi</taxon>
        <taxon>Actinopterygii</taxon>
        <taxon>Neopterygii</taxon>
        <taxon>Teleostei</taxon>
        <taxon>Notacanthiformes</taxon>
        <taxon>Halosauridae</taxon>
        <taxon>Aldrovandia</taxon>
    </lineage>
</organism>
<dbReference type="InterPro" id="IPR001202">
    <property type="entry name" value="WW_dom"/>
</dbReference>
<evidence type="ECO:0000256" key="7">
    <source>
        <dbReference type="ARBA" id="ARBA00022553"/>
    </source>
</evidence>
<dbReference type="PROSITE" id="PS01159">
    <property type="entry name" value="WW_DOMAIN_1"/>
    <property type="match status" value="2"/>
</dbReference>
<evidence type="ECO:0000256" key="15">
    <source>
        <dbReference type="SAM" id="MobiDB-lite"/>
    </source>
</evidence>
<evidence type="ECO:0000256" key="3">
    <source>
        <dbReference type="ARBA" id="ARBA00004496"/>
    </source>
</evidence>
<sequence>MDPSQHNPPAGHQVVHVRGDSETDLEALFNAVMNPKNTIVPPSVPMRMRKLPDSFFKPPEPKSHSRQASTDAGTAGALTPQHVRAHSSPASLQLPTGSPGTMVGLAPPPPLHFRQSSFDIPDDVPLPPGWEIAKTPSGQRYFLNHLDQSTTWQDPRKAILQLNQPPTSSPPSVQQQNIMSPATGPLPECWERAVTSEGEIYYINHKNKTTSWLDPRLDPRYALNQRISQSAPGKQAPPMPPSPQGGVMGGNSQIRLQQLQMEKERLRLKHQELLRQRPQEQAVRNHLPTSMEQDGGTHNPVSSPGMPQDIRSMATNSSDPFLNSGTYHSRDESTDSGLSMSSYSVPRTPDDFLNSVDEMDTGDSLGPSSMSTHPSRFPDYLDTIPGTNVDLGTLESDSMVVEGEELMPSLQEALSSDILNDMESVLAATKIDKESFLTWL</sequence>
<evidence type="ECO:0000256" key="12">
    <source>
        <dbReference type="ARBA" id="ARBA00023163"/>
    </source>
</evidence>
<feature type="compositionally biased region" description="Polar residues" evidence="15">
    <location>
        <begin position="314"/>
        <end position="327"/>
    </location>
</feature>
<feature type="region of interest" description="Disordered" evidence="15">
    <location>
        <begin position="1"/>
        <end position="22"/>
    </location>
</feature>
<evidence type="ECO:0000256" key="4">
    <source>
        <dbReference type="ARBA" id="ARBA00022427"/>
    </source>
</evidence>
<dbReference type="EMBL" id="JAINUG010000056">
    <property type="protein sequence ID" value="KAJ8403788.1"/>
    <property type="molecule type" value="Genomic_DNA"/>
</dbReference>
<keyword evidence="18" id="KW-1185">Reference proteome</keyword>
<keyword evidence="6" id="KW-0678">Repressor</keyword>
<dbReference type="Gene3D" id="6.20.430.10">
    <property type="match status" value="1"/>
</dbReference>
<feature type="region of interest" description="Disordered" evidence="15">
    <location>
        <begin position="164"/>
        <end position="184"/>
    </location>
</feature>
<keyword evidence="9" id="KW-0965">Cell junction</keyword>
<keyword evidence="12" id="KW-0804">Transcription</keyword>
<accession>A0AAD7SK75</accession>
<evidence type="ECO:0000256" key="9">
    <source>
        <dbReference type="ARBA" id="ARBA00022949"/>
    </source>
</evidence>
<proteinExistence type="inferred from homology"/>
<reference evidence="17" key="1">
    <citation type="journal article" date="2023" name="Science">
        <title>Genome structures resolve the early diversification of teleost fishes.</title>
        <authorList>
            <person name="Parey E."/>
            <person name="Louis A."/>
            <person name="Montfort J."/>
            <person name="Bouchez O."/>
            <person name="Roques C."/>
            <person name="Iampietro C."/>
            <person name="Lluch J."/>
            <person name="Castinel A."/>
            <person name="Donnadieu C."/>
            <person name="Desvignes T."/>
            <person name="Floi Bucao C."/>
            <person name="Jouanno E."/>
            <person name="Wen M."/>
            <person name="Mejri S."/>
            <person name="Dirks R."/>
            <person name="Jansen H."/>
            <person name="Henkel C."/>
            <person name="Chen W.J."/>
            <person name="Zahm M."/>
            <person name="Cabau C."/>
            <person name="Klopp C."/>
            <person name="Thompson A.W."/>
            <person name="Robinson-Rechavi M."/>
            <person name="Braasch I."/>
            <person name="Lecointre G."/>
            <person name="Bobe J."/>
            <person name="Postlethwait J.H."/>
            <person name="Berthelot C."/>
            <person name="Roest Crollius H."/>
            <person name="Guiguen Y."/>
        </authorList>
    </citation>
    <scope>NUCLEOTIDE SEQUENCE</scope>
    <source>
        <strain evidence="17">NC1722</strain>
    </source>
</reference>
<comment type="similarity">
    <text evidence="14">Belongs to the YAP1 family.</text>
</comment>
<evidence type="ECO:0000256" key="2">
    <source>
        <dbReference type="ARBA" id="ARBA00004435"/>
    </source>
</evidence>
<evidence type="ECO:0000313" key="18">
    <source>
        <dbReference type="Proteomes" id="UP001221898"/>
    </source>
</evidence>
<comment type="subcellular location">
    <subcellularLocation>
        <location evidence="2">Cell junction</location>
        <location evidence="2">Tight junction</location>
    </subcellularLocation>
    <subcellularLocation>
        <location evidence="3">Cytoplasm</location>
    </subcellularLocation>
    <subcellularLocation>
        <location evidence="1">Nucleus</location>
    </subcellularLocation>
</comment>
<dbReference type="CDD" id="cd00201">
    <property type="entry name" value="WW"/>
    <property type="match status" value="2"/>
</dbReference>
<dbReference type="InterPro" id="IPR053819">
    <property type="entry name" value="TEADIR3_omega_loop"/>
</dbReference>
<keyword evidence="7" id="KW-0597">Phosphoprotein</keyword>
<keyword evidence="11" id="KW-0010">Activator</keyword>
<dbReference type="SMART" id="SM00456">
    <property type="entry name" value="WW"/>
    <property type="match status" value="2"/>
</dbReference>
<dbReference type="PANTHER" id="PTHR17616">
    <property type="entry name" value="YES-ASSOCIATED PROTEIN YAP1 FAMILY MEMBER"/>
    <property type="match status" value="1"/>
</dbReference>
<keyword evidence="4" id="KW-0796">Tight junction</keyword>
<evidence type="ECO:0000256" key="8">
    <source>
        <dbReference type="ARBA" id="ARBA00022737"/>
    </source>
</evidence>
<keyword evidence="8" id="KW-0677">Repeat</keyword>
<evidence type="ECO:0000256" key="13">
    <source>
        <dbReference type="ARBA" id="ARBA00023242"/>
    </source>
</evidence>
<evidence type="ECO:0000256" key="14">
    <source>
        <dbReference type="ARBA" id="ARBA00038057"/>
    </source>
</evidence>
<evidence type="ECO:0000256" key="6">
    <source>
        <dbReference type="ARBA" id="ARBA00022491"/>
    </source>
</evidence>
<dbReference type="GO" id="GO:0035329">
    <property type="term" value="P:hippo signaling"/>
    <property type="evidence" value="ECO:0007669"/>
    <property type="project" value="TreeGrafter"/>
</dbReference>
<dbReference type="AlphaFoldDB" id="A0AAD7SK75"/>
<name>A0AAD7SK75_9TELE</name>
<evidence type="ECO:0000256" key="1">
    <source>
        <dbReference type="ARBA" id="ARBA00004123"/>
    </source>
</evidence>
<evidence type="ECO:0000256" key="5">
    <source>
        <dbReference type="ARBA" id="ARBA00022490"/>
    </source>
</evidence>
<dbReference type="GO" id="GO:0003713">
    <property type="term" value="F:transcription coactivator activity"/>
    <property type="evidence" value="ECO:0007669"/>
    <property type="project" value="TreeGrafter"/>
</dbReference>
<feature type="region of interest" description="Disordered" evidence="15">
    <location>
        <begin position="40"/>
        <end position="102"/>
    </location>
</feature>
<feature type="region of interest" description="Disordered" evidence="15">
    <location>
        <begin position="228"/>
        <end position="250"/>
    </location>
</feature>
<feature type="compositionally biased region" description="Low complexity" evidence="15">
    <location>
        <begin position="164"/>
        <end position="176"/>
    </location>
</feature>
<dbReference type="Proteomes" id="UP001221898">
    <property type="component" value="Unassembled WGS sequence"/>
</dbReference>
<dbReference type="InterPro" id="IPR051583">
    <property type="entry name" value="YAP1"/>
</dbReference>
<dbReference type="Gene3D" id="2.20.70.10">
    <property type="match status" value="2"/>
</dbReference>
<evidence type="ECO:0000256" key="10">
    <source>
        <dbReference type="ARBA" id="ARBA00023015"/>
    </source>
</evidence>
<evidence type="ECO:0000259" key="16">
    <source>
        <dbReference type="PROSITE" id="PS50020"/>
    </source>
</evidence>
<dbReference type="GO" id="GO:0045944">
    <property type="term" value="P:positive regulation of transcription by RNA polymerase II"/>
    <property type="evidence" value="ECO:0007669"/>
    <property type="project" value="TreeGrafter"/>
</dbReference>
<feature type="region of interest" description="Disordered" evidence="15">
    <location>
        <begin position="314"/>
        <end position="342"/>
    </location>
</feature>
<feature type="compositionally biased region" description="Polar residues" evidence="15">
    <location>
        <begin position="88"/>
        <end position="99"/>
    </location>
</feature>
<gene>
    <name evidence="17" type="ORF">AAFF_G00346560</name>
</gene>
<dbReference type="PANTHER" id="PTHR17616:SF9">
    <property type="entry name" value="TRANSCRIPTIONAL COACTIVATOR YAP1"/>
    <property type="match status" value="1"/>
</dbReference>
<evidence type="ECO:0000256" key="11">
    <source>
        <dbReference type="ARBA" id="ARBA00023159"/>
    </source>
</evidence>
<feature type="domain" description="WW" evidence="16">
    <location>
        <begin position="124"/>
        <end position="157"/>
    </location>
</feature>
<protein>
    <recommendedName>
        <fullName evidence="16">WW domain-containing protein</fullName>
    </recommendedName>
</protein>
<keyword evidence="5" id="KW-0963">Cytoplasm</keyword>
<comment type="caution">
    <text evidence="17">The sequence shown here is derived from an EMBL/GenBank/DDBJ whole genome shotgun (WGS) entry which is preliminary data.</text>
</comment>
<dbReference type="FunFam" id="2.20.70.10:FF:000012">
    <property type="entry name" value="transcriptional coactivator YAP1 isoform X2"/>
    <property type="match status" value="1"/>
</dbReference>
<dbReference type="PROSITE" id="PS50020">
    <property type="entry name" value="WW_DOMAIN_2"/>
    <property type="match status" value="2"/>
</dbReference>
<dbReference type="InterPro" id="IPR036020">
    <property type="entry name" value="WW_dom_sf"/>
</dbReference>
<keyword evidence="13" id="KW-0539">Nucleus</keyword>
<keyword evidence="10" id="KW-0805">Transcription regulation</keyword>
<evidence type="ECO:0000313" key="17">
    <source>
        <dbReference type="EMBL" id="KAJ8403788.1"/>
    </source>
</evidence>
<dbReference type="SUPFAM" id="SSF51045">
    <property type="entry name" value="WW domain"/>
    <property type="match status" value="2"/>
</dbReference>
<dbReference type="GO" id="GO:0005923">
    <property type="term" value="C:bicellular tight junction"/>
    <property type="evidence" value="ECO:0007669"/>
    <property type="project" value="UniProtKB-SubCell"/>
</dbReference>